<evidence type="ECO:0000313" key="1">
    <source>
        <dbReference type="EMBL" id="GAF97606.1"/>
    </source>
</evidence>
<feature type="non-terminal residue" evidence="1">
    <location>
        <position position="1"/>
    </location>
</feature>
<proteinExistence type="predicted"/>
<dbReference type="AlphaFoldDB" id="X0UE83"/>
<gene>
    <name evidence="1" type="ORF">S01H1_19905</name>
</gene>
<accession>X0UE83</accession>
<comment type="caution">
    <text evidence="1">The sequence shown here is derived from an EMBL/GenBank/DDBJ whole genome shotgun (WGS) entry which is preliminary data.</text>
</comment>
<sequence length="68" mass="8016">FEDEEISPTLENKVVEVVCSYNTDAEEFECIIELIGYYEYLLFDGSSHTEAYEDKESVINCEWDYEIN</sequence>
<name>X0UE83_9ZZZZ</name>
<dbReference type="EMBL" id="BARS01010814">
    <property type="protein sequence ID" value="GAF97606.1"/>
    <property type="molecule type" value="Genomic_DNA"/>
</dbReference>
<organism evidence="1">
    <name type="scientific">marine sediment metagenome</name>
    <dbReference type="NCBI Taxonomy" id="412755"/>
    <lineage>
        <taxon>unclassified sequences</taxon>
        <taxon>metagenomes</taxon>
        <taxon>ecological metagenomes</taxon>
    </lineage>
</organism>
<protein>
    <submittedName>
        <fullName evidence="1">Uncharacterized protein</fullName>
    </submittedName>
</protein>
<reference evidence="1" key="1">
    <citation type="journal article" date="2014" name="Front. Microbiol.">
        <title>High frequency of phylogenetically diverse reductive dehalogenase-homologous genes in deep subseafloor sedimentary metagenomes.</title>
        <authorList>
            <person name="Kawai M."/>
            <person name="Futagami T."/>
            <person name="Toyoda A."/>
            <person name="Takaki Y."/>
            <person name="Nishi S."/>
            <person name="Hori S."/>
            <person name="Arai W."/>
            <person name="Tsubouchi T."/>
            <person name="Morono Y."/>
            <person name="Uchiyama I."/>
            <person name="Ito T."/>
            <person name="Fujiyama A."/>
            <person name="Inagaki F."/>
            <person name="Takami H."/>
        </authorList>
    </citation>
    <scope>NUCLEOTIDE SEQUENCE</scope>
    <source>
        <strain evidence="1">Expedition CK06-06</strain>
    </source>
</reference>